<dbReference type="AlphaFoldDB" id="A0A6G4UDZ6"/>
<keyword evidence="1" id="KW-0732">Signal</keyword>
<protein>
    <recommendedName>
        <fullName evidence="4">Secreted protein</fullName>
    </recommendedName>
</protein>
<comment type="caution">
    <text evidence="2">The sequence shown here is derived from an EMBL/GenBank/DDBJ whole genome shotgun (WGS) entry which is preliminary data.</text>
</comment>
<feature type="chain" id="PRO_5026153276" description="Secreted protein" evidence="1">
    <location>
        <begin position="27"/>
        <end position="91"/>
    </location>
</feature>
<dbReference type="Proteomes" id="UP000481583">
    <property type="component" value="Unassembled WGS sequence"/>
</dbReference>
<feature type="signal peptide" evidence="1">
    <location>
        <begin position="1"/>
        <end position="26"/>
    </location>
</feature>
<proteinExistence type="predicted"/>
<evidence type="ECO:0000313" key="2">
    <source>
        <dbReference type="EMBL" id="NGN69431.1"/>
    </source>
</evidence>
<keyword evidence="3" id="KW-1185">Reference proteome</keyword>
<evidence type="ECO:0008006" key="4">
    <source>
        <dbReference type="Google" id="ProtNLM"/>
    </source>
</evidence>
<sequence>MKTRKILGTAVLGAALAACAAGSASAAPAGPLDQLPVNDVTSTLDDVSVAGVSPSGVTNGEVPVKDTVGSVVGGVQGATGVGSGLGGKLLG</sequence>
<accession>A0A6G4UDZ6</accession>
<dbReference type="EMBL" id="JAAKZV010000295">
    <property type="protein sequence ID" value="NGN69431.1"/>
    <property type="molecule type" value="Genomic_DNA"/>
</dbReference>
<gene>
    <name evidence="2" type="ORF">G5C51_36780</name>
</gene>
<dbReference type="PROSITE" id="PS51257">
    <property type="entry name" value="PROKAR_LIPOPROTEIN"/>
    <property type="match status" value="1"/>
</dbReference>
<organism evidence="2 3">
    <name type="scientific">Streptomyces coryli</name>
    <dbReference type="NCBI Taxonomy" id="1128680"/>
    <lineage>
        <taxon>Bacteria</taxon>
        <taxon>Bacillati</taxon>
        <taxon>Actinomycetota</taxon>
        <taxon>Actinomycetes</taxon>
        <taxon>Kitasatosporales</taxon>
        <taxon>Streptomycetaceae</taxon>
        <taxon>Streptomyces</taxon>
    </lineage>
</organism>
<reference evidence="2 3" key="1">
    <citation type="submission" date="2020-02" db="EMBL/GenBank/DDBJ databases">
        <title>Whole-genome analyses of novel actinobacteria.</title>
        <authorList>
            <person name="Sahin N."/>
        </authorList>
    </citation>
    <scope>NUCLEOTIDE SEQUENCE [LARGE SCALE GENOMIC DNA]</scope>
    <source>
        <strain evidence="2 3">A7024</strain>
    </source>
</reference>
<evidence type="ECO:0000313" key="3">
    <source>
        <dbReference type="Proteomes" id="UP000481583"/>
    </source>
</evidence>
<evidence type="ECO:0000256" key="1">
    <source>
        <dbReference type="SAM" id="SignalP"/>
    </source>
</evidence>
<name>A0A6G4UDZ6_9ACTN</name>